<organism evidence="3 4">
    <name type="scientific">Luteibacter sahnii</name>
    <dbReference type="NCBI Taxonomy" id="3021977"/>
    <lineage>
        <taxon>Bacteria</taxon>
        <taxon>Pseudomonadati</taxon>
        <taxon>Pseudomonadota</taxon>
        <taxon>Gammaproteobacteria</taxon>
        <taxon>Lysobacterales</taxon>
        <taxon>Rhodanobacteraceae</taxon>
        <taxon>Luteibacter</taxon>
    </lineage>
</organism>
<proteinExistence type="inferred from homology"/>
<sequence length="730" mass="75560">MIARRTVVLATAIAVALGLTACHSKDDTPAADPKAVAAAQTAIASPAWLRQHLPAQTVAYLRIPSPWGLLGGVPDGRPLDSALASQAHLDAVAAIRTGLGNDKVLAGLSFTPVIQLLLADLRSPIEIAVVDPVGIPSPASRLVATMTLDFPSVAAFNARMAAAGGAGVPMLDAPLDAQGRGRLASGAALRYDAAQRRLWVSQAMRESPGGQTLDQIVADSAKPPVAPPPATLTALESRIDASGEGLFGWAAIRGLGGVAAAQAGDGSLGKLPGDLASKADAVAFGAGTVDGRGAFRIVLHAPQARVLQYLAPAAFAPGIKAAGEPRWAMTLSLPSASNYATFENNLNLDFGPNGAAQYRQFIAHIGQRAHVDPKRYLSWFGPELIVFADDAGQFFALHSPGRKDWYDFIASNAGNGWKTGTAQVSGTTVHWLRIPGRSPDAIAPHAAPEQRGLLAVFDRLGGTSWWVEDGDWIVMAKVPQALADRAAAKPDVALDDWFKRRAYPGSRTLAGFTATSHGAQRDAYYTYISLLQALGNLTDSTPDIAALPAAHTLGLPDQGVLGAAVEVDNDTLGLAFTYEQSPVELAGSAGGGGAVATAAILAAVAVPQYQAYTLRSEVSRALEAAEPAKAAVAAKRLASGRFPASNAAAGLGKPETLGNDYAGSVEVGQGGQIVVTLDSTPPRKADAKLAGGELLLTPRVGEHRIDWDCSADGIDANYLPASCRNQPLTP</sequence>
<protein>
    <submittedName>
        <fullName evidence="3">Pilin</fullName>
    </submittedName>
</protein>
<name>A0ABT6BC90_9GAMM</name>
<dbReference type="PROSITE" id="PS51257">
    <property type="entry name" value="PROKAR_LIPOPROTEIN"/>
    <property type="match status" value="1"/>
</dbReference>
<dbReference type="Pfam" id="PF00114">
    <property type="entry name" value="Pilin"/>
    <property type="match status" value="1"/>
</dbReference>
<dbReference type="RefSeq" id="WP_320550011.1">
    <property type="nucleotide sequence ID" value="NZ_JAQLOK010000001.1"/>
</dbReference>
<feature type="signal peptide" evidence="2">
    <location>
        <begin position="1"/>
        <end position="21"/>
    </location>
</feature>
<evidence type="ECO:0000256" key="1">
    <source>
        <dbReference type="ARBA" id="ARBA00005233"/>
    </source>
</evidence>
<comment type="caution">
    <text evidence="3">The sequence shown here is derived from an EMBL/GenBank/DDBJ whole genome shotgun (WGS) entry which is preliminary data.</text>
</comment>
<gene>
    <name evidence="3" type="ORF">P3W24_11100</name>
</gene>
<evidence type="ECO:0000313" key="4">
    <source>
        <dbReference type="Proteomes" id="UP001528850"/>
    </source>
</evidence>
<dbReference type="Proteomes" id="UP001528850">
    <property type="component" value="Unassembled WGS sequence"/>
</dbReference>
<keyword evidence="4" id="KW-1185">Reference proteome</keyword>
<comment type="similarity">
    <text evidence="1">Belongs to the N-Me-Phe pilin family.</text>
</comment>
<accession>A0ABT6BC90</accession>
<evidence type="ECO:0000313" key="3">
    <source>
        <dbReference type="EMBL" id="MDF4025513.1"/>
    </source>
</evidence>
<feature type="chain" id="PRO_5047137800" evidence="2">
    <location>
        <begin position="22"/>
        <end position="730"/>
    </location>
</feature>
<dbReference type="SUPFAM" id="SSF54523">
    <property type="entry name" value="Pili subunits"/>
    <property type="match status" value="1"/>
</dbReference>
<reference evidence="3 4" key="1">
    <citation type="journal article" date="2024" name="Curr. Microbiol.">
        <title>Luteibacter sahnii sp. nov., A Novel Yellow-Colored Xanthomonadin Pigment Producing Probiotic Bacterium from Healthy Rice Seed Microbiome.</title>
        <authorList>
            <person name="Jaiswal G."/>
            <person name="Rana R."/>
            <person name="Nayak P.K."/>
            <person name="Chouhan R."/>
            <person name="Gandhi S.G."/>
            <person name="Patel H.K."/>
            <person name="Patil P.B."/>
        </authorList>
    </citation>
    <scope>NUCLEOTIDE SEQUENCE [LARGE SCALE GENOMIC DNA]</scope>
    <source>
        <strain evidence="3 4">PPL201</strain>
    </source>
</reference>
<dbReference type="InterPro" id="IPR045584">
    <property type="entry name" value="Pilin-like"/>
</dbReference>
<dbReference type="Gene3D" id="3.30.700.10">
    <property type="entry name" value="Glycoprotein, Type 4 Pilin"/>
    <property type="match status" value="1"/>
</dbReference>
<dbReference type="InterPro" id="IPR001082">
    <property type="entry name" value="Pilin"/>
</dbReference>
<dbReference type="EMBL" id="JARJJS010000002">
    <property type="protein sequence ID" value="MDF4025513.1"/>
    <property type="molecule type" value="Genomic_DNA"/>
</dbReference>
<evidence type="ECO:0000256" key="2">
    <source>
        <dbReference type="SAM" id="SignalP"/>
    </source>
</evidence>
<keyword evidence="2" id="KW-0732">Signal</keyword>